<dbReference type="AlphaFoldDB" id="A0A9X4RIW8"/>
<dbReference type="InterPro" id="IPR057313">
    <property type="entry name" value="Maqu_2507-like"/>
</dbReference>
<dbReference type="GO" id="GO:0016020">
    <property type="term" value="C:membrane"/>
    <property type="evidence" value="ECO:0007669"/>
    <property type="project" value="TreeGrafter"/>
</dbReference>
<sequence>MAEYIVTGGTGFLGHHVIPLLLQRDPDATVHVLVRRASIGKLERLGAERGGGDRVVALVGDLTAPGLGLEGPPPRADHVLHLGAVYDMTAPASRIRAANVLGTRSVIELALDLDATLHHVSSVAVAGDHRGRFTESDFDLGQRLPSPYHQTKFVAERLVRETPGLRRRIYRPAVVVGDSHTGAMDKIDGPYYFFTGISLLARLPHALPTPVPNIGDTNVVPVDYVAQALVELMLRPGLDGRTFHLVNPRPQSMREIYGALADAAGAPRALGSIPGALAAPAVRATTRPRLRPARRLVLGQVGIPDEVVDHLTFPTVFSSAQTERELAGTGIAVPTFASYARRLWEYWAAELDPNRARRPDPAGPLVGRIVLITGASSGIGRASALAVAERGATVLLLARRTAELDEAVAQIRERGGSAHGYTCDVTDQESVDTAVKSVLDEHGHVDFLVNNAGRSIRRSVGASTDRLHDYERTMAVNYFGAVRMVLALLPSMEQRRFGHIVNVSSIGVQGRGARFAAYIASKAALDAFSDCAATETVSAGVTFTNIHMPLTQTAMIESTTRYDRSPAARPETAAAMVVRALEQRPPRIDTPLGTLGEFGRFFTPRLNTWLLHQEYRAFPDLPAARRHDVSADEPPGTTTPPISAAAAPGEPTERSASTLDESGSRPTPPVGAAWPPSRRLTRRISRTAKRAAGHLPGIYW</sequence>
<dbReference type="InterPro" id="IPR057326">
    <property type="entry name" value="KR_dom"/>
</dbReference>
<dbReference type="Pfam" id="PF07993">
    <property type="entry name" value="NAD_binding_4"/>
    <property type="match status" value="1"/>
</dbReference>
<dbReference type="Gene3D" id="3.40.50.720">
    <property type="entry name" value="NAD(P)-binding Rossmann-like Domain"/>
    <property type="match status" value="2"/>
</dbReference>
<dbReference type="Proteomes" id="UP001152755">
    <property type="component" value="Unassembled WGS sequence"/>
</dbReference>
<dbReference type="CDD" id="cd05263">
    <property type="entry name" value="MupV_like_SDR_e"/>
    <property type="match status" value="1"/>
</dbReference>
<dbReference type="SUPFAM" id="SSF51735">
    <property type="entry name" value="NAD(P)-binding Rossmann-fold domains"/>
    <property type="match status" value="2"/>
</dbReference>
<name>A0A9X4RIW8_9ACTN</name>
<dbReference type="Pfam" id="PF00106">
    <property type="entry name" value="adh_short"/>
    <property type="match status" value="1"/>
</dbReference>
<evidence type="ECO:0000313" key="6">
    <source>
        <dbReference type="Proteomes" id="UP001152755"/>
    </source>
</evidence>
<proteinExistence type="inferred from homology"/>
<dbReference type="InterPro" id="IPR013120">
    <property type="entry name" value="FAR_NAD-bd"/>
</dbReference>
<evidence type="ECO:0000256" key="1">
    <source>
        <dbReference type="ARBA" id="ARBA00006484"/>
    </source>
</evidence>
<organism evidence="5 6">
    <name type="scientific">Speluncibacter jeojiensis</name>
    <dbReference type="NCBI Taxonomy" id="2710754"/>
    <lineage>
        <taxon>Bacteria</taxon>
        <taxon>Bacillati</taxon>
        <taxon>Actinomycetota</taxon>
        <taxon>Actinomycetes</taxon>
        <taxon>Mycobacteriales</taxon>
        <taxon>Speluncibacteraceae</taxon>
        <taxon>Speluncibacter</taxon>
    </lineage>
</organism>
<dbReference type="PANTHER" id="PTHR44196:SF1">
    <property type="entry name" value="DEHYDROGENASE_REDUCTASE SDR FAMILY MEMBER 7B"/>
    <property type="match status" value="1"/>
</dbReference>
<comment type="caution">
    <text evidence="5">The sequence shown here is derived from an EMBL/GenBank/DDBJ whole genome shotgun (WGS) entry which is preliminary data.</text>
</comment>
<dbReference type="NCBIfam" id="NF005539">
    <property type="entry name" value="PRK07201.1"/>
    <property type="match status" value="1"/>
</dbReference>
<keyword evidence="6" id="KW-1185">Reference proteome</keyword>
<feature type="compositionally biased region" description="Polar residues" evidence="3">
    <location>
        <begin position="654"/>
        <end position="665"/>
    </location>
</feature>
<dbReference type="InterPro" id="IPR002347">
    <property type="entry name" value="SDR_fam"/>
</dbReference>
<evidence type="ECO:0000259" key="4">
    <source>
        <dbReference type="SMART" id="SM00822"/>
    </source>
</evidence>
<protein>
    <submittedName>
        <fullName evidence="5">SDR family oxidoreductase</fullName>
    </submittedName>
</protein>
<keyword evidence="2" id="KW-0560">Oxidoreductase</keyword>
<dbReference type="InterPro" id="IPR036291">
    <property type="entry name" value="NAD(P)-bd_dom_sf"/>
</dbReference>
<evidence type="ECO:0000313" key="5">
    <source>
        <dbReference type="EMBL" id="MDG3016536.1"/>
    </source>
</evidence>
<dbReference type="GO" id="GO:0016491">
    <property type="term" value="F:oxidoreductase activity"/>
    <property type="evidence" value="ECO:0007669"/>
    <property type="project" value="UniProtKB-KW"/>
</dbReference>
<feature type="domain" description="Ketoreductase" evidence="4">
    <location>
        <begin position="368"/>
        <end position="552"/>
    </location>
</feature>
<reference evidence="5" key="1">
    <citation type="submission" date="2022-08" db="EMBL/GenBank/DDBJ databases">
        <title>Genome analysis of Corynebacteriales strain.</title>
        <authorList>
            <person name="Lee S.D."/>
        </authorList>
    </citation>
    <scope>NUCLEOTIDE SEQUENCE</scope>
    <source>
        <strain evidence="5">D3-21</strain>
    </source>
</reference>
<dbReference type="PRINTS" id="PR00081">
    <property type="entry name" value="GDHRDH"/>
</dbReference>
<feature type="region of interest" description="Disordered" evidence="3">
    <location>
        <begin position="626"/>
        <end position="681"/>
    </location>
</feature>
<accession>A0A9X4RIW8</accession>
<dbReference type="RefSeq" id="WP_277829807.1">
    <property type="nucleotide sequence ID" value="NZ_JAAIVF010000001.1"/>
</dbReference>
<dbReference type="CDD" id="cd05233">
    <property type="entry name" value="SDR_c"/>
    <property type="match status" value="1"/>
</dbReference>
<evidence type="ECO:0000256" key="3">
    <source>
        <dbReference type="SAM" id="MobiDB-lite"/>
    </source>
</evidence>
<dbReference type="EMBL" id="JANRHA010000014">
    <property type="protein sequence ID" value="MDG3016536.1"/>
    <property type="molecule type" value="Genomic_DNA"/>
</dbReference>
<evidence type="ECO:0000256" key="2">
    <source>
        <dbReference type="ARBA" id="ARBA00023002"/>
    </source>
</evidence>
<dbReference type="SMART" id="SM00822">
    <property type="entry name" value="PKS_KR"/>
    <property type="match status" value="1"/>
</dbReference>
<feature type="compositionally biased region" description="Low complexity" evidence="3">
    <location>
        <begin position="634"/>
        <end position="648"/>
    </location>
</feature>
<dbReference type="PRINTS" id="PR00080">
    <property type="entry name" value="SDRFAMILY"/>
</dbReference>
<dbReference type="PANTHER" id="PTHR44196">
    <property type="entry name" value="DEHYDROGENASE/REDUCTASE SDR FAMILY MEMBER 7B"/>
    <property type="match status" value="1"/>
</dbReference>
<gene>
    <name evidence="5" type="ORF">NVS88_18430</name>
</gene>
<comment type="similarity">
    <text evidence="1">Belongs to the short-chain dehydrogenases/reductases (SDR) family.</text>
</comment>